<dbReference type="Proteomes" id="UP000663887">
    <property type="component" value="Unassembled WGS sequence"/>
</dbReference>
<dbReference type="Proteomes" id="UP000663866">
    <property type="component" value="Unassembled WGS sequence"/>
</dbReference>
<dbReference type="EMBL" id="CAJNRF010006042">
    <property type="protein sequence ID" value="CAF2077853.1"/>
    <property type="molecule type" value="Genomic_DNA"/>
</dbReference>
<evidence type="ECO:0000313" key="5">
    <source>
        <dbReference type="Proteomes" id="UP000663856"/>
    </source>
</evidence>
<dbReference type="EMBL" id="CAJOBG010001988">
    <property type="protein sequence ID" value="CAF3974669.1"/>
    <property type="molecule type" value="Genomic_DNA"/>
</dbReference>
<evidence type="ECO:0000313" key="2">
    <source>
        <dbReference type="EMBL" id="CAF2133118.1"/>
    </source>
</evidence>
<evidence type="ECO:0000313" key="1">
    <source>
        <dbReference type="EMBL" id="CAF2077853.1"/>
    </source>
</evidence>
<accession>A0A816S5Z7</accession>
<sequence>MNSYSASEQTRRLLSPYNQDCYKLYNLNLRSHFKRMKIILNQIMNDLNSNLYSSKSLFEINIDRKKIFKINKILTQLHNKRFMFDNKNNSFFLYLRNSIYILMKYLTQFEICIHEIDLVKKHFNQIITSNGIIEQYEQDFIRKQLTYIVNKVQNDIQNKSYDEQANFLMSTFDILCNVRSKRDLYHRSLRTLNFDCSTKFDRY</sequence>
<evidence type="ECO:0000313" key="3">
    <source>
        <dbReference type="EMBL" id="CAF3787929.1"/>
    </source>
</evidence>
<dbReference type="Proteomes" id="UP000663842">
    <property type="component" value="Unassembled WGS sequence"/>
</dbReference>
<dbReference type="Proteomes" id="UP000663856">
    <property type="component" value="Unassembled WGS sequence"/>
</dbReference>
<evidence type="ECO:0000313" key="6">
    <source>
        <dbReference type="Proteomes" id="UP000663866"/>
    </source>
</evidence>
<protein>
    <submittedName>
        <fullName evidence="1">Uncharacterized protein</fullName>
    </submittedName>
</protein>
<keyword evidence="6" id="KW-1185">Reference proteome</keyword>
<organism evidence="1 5">
    <name type="scientific">Rotaria magnacalcarata</name>
    <dbReference type="NCBI Taxonomy" id="392030"/>
    <lineage>
        <taxon>Eukaryota</taxon>
        <taxon>Metazoa</taxon>
        <taxon>Spiralia</taxon>
        <taxon>Gnathifera</taxon>
        <taxon>Rotifera</taxon>
        <taxon>Eurotatoria</taxon>
        <taxon>Bdelloidea</taxon>
        <taxon>Philodinida</taxon>
        <taxon>Philodinidae</taxon>
        <taxon>Rotaria</taxon>
    </lineage>
</organism>
<comment type="caution">
    <text evidence="1">The sequence shown here is derived from an EMBL/GenBank/DDBJ whole genome shotgun (WGS) entry which is preliminary data.</text>
</comment>
<reference evidence="1" key="1">
    <citation type="submission" date="2021-02" db="EMBL/GenBank/DDBJ databases">
        <authorList>
            <person name="Nowell W R."/>
        </authorList>
    </citation>
    <scope>NUCLEOTIDE SEQUENCE</scope>
</reference>
<dbReference type="AlphaFoldDB" id="A0A816S5Z7"/>
<name>A0A816S5Z7_9BILA</name>
<dbReference type="EMBL" id="CAJNRG010011515">
    <property type="protein sequence ID" value="CAF2133118.1"/>
    <property type="molecule type" value="Genomic_DNA"/>
</dbReference>
<gene>
    <name evidence="4" type="ORF">OVN521_LOCUS13578</name>
    <name evidence="3" type="ORF">UXM345_LOCUS4048</name>
    <name evidence="1" type="ORF">WKI299_LOCUS15513</name>
    <name evidence="2" type="ORF">XDN619_LOCUS25120</name>
</gene>
<proteinExistence type="predicted"/>
<evidence type="ECO:0000313" key="4">
    <source>
        <dbReference type="EMBL" id="CAF3974669.1"/>
    </source>
</evidence>
<dbReference type="EMBL" id="CAJOBF010000272">
    <property type="protein sequence ID" value="CAF3787929.1"/>
    <property type="molecule type" value="Genomic_DNA"/>
</dbReference>